<dbReference type="KEGG" id="sdl:Sdel_2201"/>
<dbReference type="OrthoDB" id="120618at2"/>
<dbReference type="GO" id="GO:0016747">
    <property type="term" value="F:acyltransferase activity, transferring groups other than amino-acyl groups"/>
    <property type="evidence" value="ECO:0007669"/>
    <property type="project" value="InterPro"/>
</dbReference>
<dbReference type="PROSITE" id="PS51186">
    <property type="entry name" value="GNAT"/>
    <property type="match status" value="1"/>
</dbReference>
<reference evidence="3" key="1">
    <citation type="submission" date="2009-11" db="EMBL/GenBank/DDBJ databases">
        <title>The complete genome of Sulfurospirillum deleyianum DSM 6946.</title>
        <authorList>
            <consortium name="US DOE Joint Genome Institute (JGI-PGF)"/>
            <person name="Lucas S."/>
            <person name="Copeland A."/>
            <person name="Lapidus A."/>
            <person name="Glavina del Rio T."/>
            <person name="Dalin E."/>
            <person name="Tice H."/>
            <person name="Bruce D."/>
            <person name="Goodwin L."/>
            <person name="Pitluck S."/>
            <person name="Kyrpides N."/>
            <person name="Mavromatis K."/>
            <person name="Ivanova N."/>
            <person name="Ovchinnikova G."/>
            <person name="Munk A.C."/>
            <person name="Lu M."/>
            <person name="Brettin T."/>
            <person name="Detter J.C."/>
            <person name="Han C."/>
            <person name="Tapia R."/>
            <person name="Larimer F."/>
            <person name="Land M."/>
            <person name="Hauser L."/>
            <person name="Markowitz V."/>
            <person name="Cheng J.F."/>
            <person name="Hugenholtz P."/>
            <person name="Woyke T."/>
            <person name="Wu D."/>
            <person name="Aumann P."/>
            <person name="Schneider S."/>
            <person name="Lang E."/>
            <person name="Spring S."/>
            <person name="Klenk H.P."/>
            <person name="Eisen J.A."/>
        </authorList>
    </citation>
    <scope>NUCLEOTIDE SEQUENCE [LARGE SCALE GENOMIC DNA]</scope>
    <source>
        <strain evidence="3">ATCC 51133 / DSM 6946 / 5175</strain>
    </source>
</reference>
<reference evidence="2 3" key="2">
    <citation type="journal article" date="2010" name="Stand. Genomic Sci.">
        <title>Complete genome sequence of Sulfurospirillum deleyianum type strain (5175).</title>
        <authorList>
            <person name="Sikorski J."/>
            <person name="Lapidus A."/>
            <person name="Copeland A."/>
            <person name="Glavina Del Rio T."/>
            <person name="Nolan M."/>
            <person name="Lucas S."/>
            <person name="Chen F."/>
            <person name="Tice H."/>
            <person name="Cheng J.F."/>
            <person name="Saunders E."/>
            <person name="Bruce D."/>
            <person name="Goodwin L."/>
            <person name="Pitluck S."/>
            <person name="Ovchinnikova G."/>
            <person name="Pati A."/>
            <person name="Ivanova N."/>
            <person name="Mavromatis K."/>
            <person name="Chen A."/>
            <person name="Palaniappan K."/>
            <person name="Chain P."/>
            <person name="Land M."/>
            <person name="Hauser L."/>
            <person name="Chang Y.J."/>
            <person name="Jeffries C.D."/>
            <person name="Brettin T."/>
            <person name="Detter J.C."/>
            <person name="Han C."/>
            <person name="Rohde M."/>
            <person name="Lang E."/>
            <person name="Spring S."/>
            <person name="Goker M."/>
            <person name="Bristow J."/>
            <person name="Eisen J.A."/>
            <person name="Markowitz V."/>
            <person name="Hugenholtz P."/>
            <person name="Kyrpides N.C."/>
            <person name="Klenk H.P."/>
        </authorList>
    </citation>
    <scope>NUCLEOTIDE SEQUENCE [LARGE SCALE GENOMIC DNA]</scope>
    <source>
        <strain evidence="3">ATCC 51133 / DSM 6946 / 5175</strain>
    </source>
</reference>
<dbReference type="STRING" id="525898.Sdel_2201"/>
<evidence type="ECO:0000313" key="2">
    <source>
        <dbReference type="EMBL" id="ACZ13213.1"/>
    </source>
</evidence>
<proteinExistence type="predicted"/>
<dbReference type="EMBL" id="CP001816">
    <property type="protein sequence ID" value="ACZ13213.1"/>
    <property type="molecule type" value="Genomic_DNA"/>
</dbReference>
<dbReference type="CDD" id="cd04301">
    <property type="entry name" value="NAT_SF"/>
    <property type="match status" value="1"/>
</dbReference>
<protein>
    <submittedName>
        <fullName evidence="2">GCN5-related N-acetyltransferase</fullName>
    </submittedName>
</protein>
<dbReference type="HOGENOM" id="CLU_105077_1_0_7"/>
<name>D1B543_SULD5</name>
<organism evidence="2 3">
    <name type="scientific">Sulfurospirillum deleyianum (strain ATCC 51133 / DSM 6946 / 5175)</name>
    <dbReference type="NCBI Taxonomy" id="525898"/>
    <lineage>
        <taxon>Bacteria</taxon>
        <taxon>Pseudomonadati</taxon>
        <taxon>Campylobacterota</taxon>
        <taxon>Epsilonproteobacteria</taxon>
        <taxon>Campylobacterales</taxon>
        <taxon>Sulfurospirillaceae</taxon>
        <taxon>Sulfurospirillum</taxon>
    </lineage>
</organism>
<dbReference type="RefSeq" id="WP_012857958.1">
    <property type="nucleotide sequence ID" value="NC_013512.1"/>
</dbReference>
<dbReference type="Gene3D" id="3.40.630.30">
    <property type="match status" value="1"/>
</dbReference>
<gene>
    <name evidence="2" type="ordered locus">Sdel_2201</name>
</gene>
<dbReference type="eggNOG" id="COG0456">
    <property type="taxonomic scope" value="Bacteria"/>
</dbReference>
<keyword evidence="3" id="KW-1185">Reference proteome</keyword>
<accession>D1B543</accession>
<evidence type="ECO:0000313" key="3">
    <source>
        <dbReference type="Proteomes" id="UP000002222"/>
    </source>
</evidence>
<sequence>MPLHVKRLTAQNTLAFDGFYAIYTKAFPLSEQKSQETLLAMLYAPFYTIFLAYDDEKIVGFCIMYHPQKDDFFLLEYIAITPHIQAKGVGSFLLQTSLNLLFETEGIRPVLIEIDSPKHASSEQEIREKRERFYRKMGALKIEPLDYSLPLQSNDTPPPMALLLLHYPHKTLQKETLKRWLEALFCDVYGCAKDDPRIECMLAGTHTYFTLN</sequence>
<dbReference type="InterPro" id="IPR016181">
    <property type="entry name" value="Acyl_CoA_acyltransferase"/>
</dbReference>
<dbReference type="Proteomes" id="UP000002222">
    <property type="component" value="Chromosome"/>
</dbReference>
<keyword evidence="2" id="KW-0808">Transferase</keyword>
<dbReference type="InterPro" id="IPR000182">
    <property type="entry name" value="GNAT_dom"/>
</dbReference>
<dbReference type="Pfam" id="PF00583">
    <property type="entry name" value="Acetyltransf_1"/>
    <property type="match status" value="1"/>
</dbReference>
<feature type="domain" description="N-acetyltransferase" evidence="1">
    <location>
        <begin position="3"/>
        <end position="165"/>
    </location>
</feature>
<dbReference type="SUPFAM" id="SSF55729">
    <property type="entry name" value="Acyl-CoA N-acyltransferases (Nat)"/>
    <property type="match status" value="1"/>
</dbReference>
<evidence type="ECO:0000259" key="1">
    <source>
        <dbReference type="PROSITE" id="PS51186"/>
    </source>
</evidence>
<dbReference type="AlphaFoldDB" id="D1B543"/>